<evidence type="ECO:0000256" key="5">
    <source>
        <dbReference type="ARBA" id="ARBA00006288"/>
    </source>
</evidence>
<evidence type="ECO:0000256" key="15">
    <source>
        <dbReference type="PIRSR" id="PIRSR000168-2"/>
    </source>
</evidence>
<evidence type="ECO:0000256" key="8">
    <source>
        <dbReference type="ARBA" id="ARBA00022832"/>
    </source>
</evidence>
<dbReference type="GO" id="GO:0005777">
    <property type="term" value="C:peroxisome"/>
    <property type="evidence" value="ECO:0007669"/>
    <property type="project" value="UniProtKB-SubCell"/>
</dbReference>
<keyword evidence="8" id="KW-0276">Fatty acid metabolism</keyword>
<dbReference type="SUPFAM" id="SSF47203">
    <property type="entry name" value="Acyl-CoA dehydrogenase C-terminal domain-like"/>
    <property type="match status" value="2"/>
</dbReference>
<dbReference type="Pfam" id="PF01756">
    <property type="entry name" value="ACOX"/>
    <property type="match status" value="1"/>
</dbReference>
<feature type="domain" description="Acyl-CoA oxidase C-alpha1" evidence="19">
    <location>
        <begin position="302"/>
        <end position="473"/>
    </location>
</feature>
<dbReference type="PIRSF" id="PIRSF000168">
    <property type="entry name" value="Acyl-CoA_oxidase"/>
    <property type="match status" value="1"/>
</dbReference>
<evidence type="ECO:0000256" key="1">
    <source>
        <dbReference type="ARBA" id="ARBA00001201"/>
    </source>
</evidence>
<dbReference type="GO" id="GO:0003997">
    <property type="term" value="F:acyl-CoA oxidase activity"/>
    <property type="evidence" value="ECO:0007669"/>
    <property type="project" value="UniProtKB-EC"/>
</dbReference>
<evidence type="ECO:0000256" key="9">
    <source>
        <dbReference type="ARBA" id="ARBA00023002"/>
    </source>
</evidence>
<dbReference type="Gene3D" id="1.10.540.10">
    <property type="entry name" value="Acyl-CoA dehydrogenase/oxidase, N-terminal domain"/>
    <property type="match status" value="1"/>
</dbReference>
<dbReference type="InterPro" id="IPR029320">
    <property type="entry name" value="Acyl-CoA_ox_N"/>
</dbReference>
<keyword evidence="6 13" id="KW-0285">Flavoprotein</keyword>
<comment type="pathway">
    <text evidence="4">Lipid metabolism; peroxisomal fatty acid beta-oxidation.</text>
</comment>
<dbReference type="Gene3D" id="1.20.140.10">
    <property type="entry name" value="Butyryl-CoA Dehydrogenase, subunit A, domain 3"/>
    <property type="match status" value="2"/>
</dbReference>
<dbReference type="InterPro" id="IPR036250">
    <property type="entry name" value="AcylCo_DH-like_C"/>
</dbReference>
<evidence type="ECO:0000256" key="11">
    <source>
        <dbReference type="ARBA" id="ARBA00023140"/>
    </source>
</evidence>
<evidence type="ECO:0000259" key="17">
    <source>
        <dbReference type="Pfam" id="PF02770"/>
    </source>
</evidence>
<sequence length="705" mass="78468">MSAPRRRLDAIAHHLTNVTVDPATDTVLAMEEERQKTAFDVRELTYFLDGGADKTKLKERLMLSIERDPEMRNDDWYDLTKEQVRERTMRKFRNLAHYVTVEPEQTSFLRLSLISIVDPGFWTRFGVHYGLFFNALRAGSTGNQISYWLQRGAASLNGMIGCFAMTELGHGSNVQALETTATFDEQTDEFVIHTPSLTATKWWIGGAAHTATHCVCFAQLIINGKRHGVKTFVVPLRNAEDYSLKPGVTIGDLGKKMGRDGIDNGWIQFSHVRIPRLYMLMKHTKVSREGVVTDPPLAQLSYGALITGRTAMVLDSSASSKRMTTIAIRYACVRRQFAATPGQIETKLIDYAMHQRRLMPLLAETYAMQFAGDKLYKMYNSCMEMLADAEGADSEATDLALENLKELHGTSAGLKAFCTWASLEAIDKCRQSCGGHGYSAYNGFGTAFADAAVHVTWEGDNTILALQSGRSLIGSYKDAKSGKKLATGVAYLGKCEELKSAKAGQRDINDFAVIREGWQACSALAVEKAALAFDKFVKAGKSQDEAYEATSQLRFLASKVHTRGFLVTGFLDTLEQAPEKIRKVLLPLGLLYAMWSTEENSGLFLQAGYYNSAQVDDIRDRTDALCLEVRNQCCGLVDAFNLSDFFINAPIGCFDGSIYPTYFDRVKKSNPSTSAPPYFQQVIKPLLTQSMEEDEEIEEEDEDED</sequence>
<evidence type="ECO:0000256" key="2">
    <source>
        <dbReference type="ARBA" id="ARBA00001974"/>
    </source>
</evidence>
<feature type="active site" description="Proton acceptor" evidence="14">
    <location>
        <position position="458"/>
    </location>
</feature>
<evidence type="ECO:0000313" key="20">
    <source>
        <dbReference type="EMBL" id="ORY79523.1"/>
    </source>
</evidence>
<dbReference type="PANTHER" id="PTHR10909:SF352">
    <property type="entry name" value="ACYL-COENZYME A OXIDASE-LIKE PROTEIN"/>
    <property type="match status" value="1"/>
</dbReference>
<keyword evidence="21" id="KW-1185">Reference proteome</keyword>
<dbReference type="AlphaFoldDB" id="A0A1Y2F6L7"/>
<dbReference type="GO" id="GO:0033540">
    <property type="term" value="P:fatty acid beta-oxidation using acyl-CoA oxidase"/>
    <property type="evidence" value="ECO:0007669"/>
    <property type="project" value="UniProtKB-UniPathway"/>
</dbReference>
<evidence type="ECO:0000259" key="16">
    <source>
        <dbReference type="Pfam" id="PF01756"/>
    </source>
</evidence>
<dbReference type="InterPro" id="IPR055060">
    <property type="entry name" value="ACOX_C_alpha1"/>
</dbReference>
<feature type="binding site" evidence="15">
    <location>
        <position position="166"/>
    </location>
    <ligand>
        <name>FAD</name>
        <dbReference type="ChEBI" id="CHEBI:57692"/>
    </ligand>
</feature>
<evidence type="ECO:0000256" key="10">
    <source>
        <dbReference type="ARBA" id="ARBA00023098"/>
    </source>
</evidence>
<dbReference type="FunFam" id="2.40.110.10:FF:000003">
    <property type="entry name" value="Acyl-coenzyme A oxidase"/>
    <property type="match status" value="1"/>
</dbReference>
<dbReference type="UniPathway" id="UPA00661"/>
<dbReference type="InterPro" id="IPR046373">
    <property type="entry name" value="Acyl-CoA_Oxase/DH_mid-dom_sf"/>
</dbReference>
<feature type="domain" description="Acyl-coenzyme A oxidase N-terminal" evidence="18">
    <location>
        <begin position="40"/>
        <end position="151"/>
    </location>
</feature>
<organism evidence="20 21">
    <name type="scientific">Protomyces lactucae-debilis</name>
    <dbReference type="NCBI Taxonomy" id="2754530"/>
    <lineage>
        <taxon>Eukaryota</taxon>
        <taxon>Fungi</taxon>
        <taxon>Dikarya</taxon>
        <taxon>Ascomycota</taxon>
        <taxon>Taphrinomycotina</taxon>
        <taxon>Taphrinomycetes</taxon>
        <taxon>Taphrinales</taxon>
        <taxon>Protomycetaceae</taxon>
        <taxon>Protomyces</taxon>
    </lineage>
</organism>
<dbReference type="Pfam" id="PF22924">
    <property type="entry name" value="ACOX_C_alpha1"/>
    <property type="match status" value="1"/>
</dbReference>
<dbReference type="Gene3D" id="2.40.110.10">
    <property type="entry name" value="Butyryl-CoA Dehydrogenase, subunit A, domain 2"/>
    <property type="match status" value="1"/>
</dbReference>
<accession>A0A1Y2F6L7</accession>
<keyword evidence="11" id="KW-0576">Peroxisome</keyword>
<gene>
    <name evidence="20" type="ORF">BCR37DRAFT_349719</name>
</gene>
<comment type="similarity">
    <text evidence="5 13">Belongs to the acyl-CoA oxidase family.</text>
</comment>
<dbReference type="PANTHER" id="PTHR10909">
    <property type="entry name" value="ELECTRON TRANSPORT OXIDOREDUCTASE"/>
    <property type="match status" value="1"/>
</dbReference>
<dbReference type="Pfam" id="PF14749">
    <property type="entry name" value="Acyl-CoA_ox_N"/>
    <property type="match status" value="1"/>
</dbReference>
<evidence type="ECO:0000256" key="6">
    <source>
        <dbReference type="ARBA" id="ARBA00022630"/>
    </source>
</evidence>
<dbReference type="Pfam" id="PF02770">
    <property type="entry name" value="Acyl-CoA_dh_M"/>
    <property type="match status" value="1"/>
</dbReference>
<dbReference type="RefSeq" id="XP_040723894.1">
    <property type="nucleotide sequence ID" value="XM_040867948.1"/>
</dbReference>
<feature type="binding site" evidence="15">
    <location>
        <position position="205"/>
    </location>
    <ligand>
        <name>FAD</name>
        <dbReference type="ChEBI" id="CHEBI:57692"/>
    </ligand>
</feature>
<comment type="cofactor">
    <cofactor evidence="2">
        <name>FAD</name>
        <dbReference type="ChEBI" id="CHEBI:57692"/>
    </cofactor>
</comment>
<keyword evidence="10" id="KW-0443">Lipid metabolism</keyword>
<feature type="domain" description="Acyl-CoA oxidase/dehydrogenase middle" evidence="17">
    <location>
        <begin position="162"/>
        <end position="272"/>
    </location>
</feature>
<dbReference type="InterPro" id="IPR012258">
    <property type="entry name" value="Acyl-CoA_oxidase"/>
</dbReference>
<proteinExistence type="inferred from homology"/>
<evidence type="ECO:0000256" key="14">
    <source>
        <dbReference type="PIRSR" id="PIRSR000168-1"/>
    </source>
</evidence>
<dbReference type="FunFam" id="1.20.140.10:FF:000013">
    <property type="entry name" value="Acyl-coenzyme A oxidase"/>
    <property type="match status" value="1"/>
</dbReference>
<evidence type="ECO:0000256" key="12">
    <source>
        <dbReference type="ARBA" id="ARBA00063271"/>
    </source>
</evidence>
<evidence type="ECO:0000259" key="18">
    <source>
        <dbReference type="Pfam" id="PF14749"/>
    </source>
</evidence>
<evidence type="ECO:0000256" key="13">
    <source>
        <dbReference type="PIRNR" id="PIRNR000168"/>
    </source>
</evidence>
<dbReference type="InterPro" id="IPR009100">
    <property type="entry name" value="AcylCoA_DH/oxidase_NM_dom_sf"/>
</dbReference>
<dbReference type="EMBL" id="MCFI01000015">
    <property type="protein sequence ID" value="ORY79523.1"/>
    <property type="molecule type" value="Genomic_DNA"/>
</dbReference>
<dbReference type="STRING" id="56484.A0A1Y2F6L7"/>
<evidence type="ECO:0000256" key="4">
    <source>
        <dbReference type="ARBA" id="ARBA00004846"/>
    </source>
</evidence>
<comment type="subcellular location">
    <subcellularLocation>
        <location evidence="3">Peroxisome</location>
    </subcellularLocation>
</comment>
<dbReference type="OMA" id="SINKRFA"/>
<dbReference type="GO" id="GO:0055088">
    <property type="term" value="P:lipid homeostasis"/>
    <property type="evidence" value="ECO:0007669"/>
    <property type="project" value="TreeGrafter"/>
</dbReference>
<dbReference type="Proteomes" id="UP000193685">
    <property type="component" value="Unassembled WGS sequence"/>
</dbReference>
<dbReference type="GO" id="GO:0071949">
    <property type="term" value="F:FAD binding"/>
    <property type="evidence" value="ECO:0007669"/>
    <property type="project" value="InterPro"/>
</dbReference>
<dbReference type="GO" id="GO:0005504">
    <property type="term" value="F:fatty acid binding"/>
    <property type="evidence" value="ECO:0007669"/>
    <property type="project" value="TreeGrafter"/>
</dbReference>
<comment type="caution">
    <text evidence="20">The sequence shown here is derived from an EMBL/GenBank/DDBJ whole genome shotgun (WGS) entry which is preliminary data.</text>
</comment>
<evidence type="ECO:0000259" key="19">
    <source>
        <dbReference type="Pfam" id="PF22924"/>
    </source>
</evidence>
<evidence type="ECO:0000256" key="3">
    <source>
        <dbReference type="ARBA" id="ARBA00004275"/>
    </source>
</evidence>
<dbReference type="InterPro" id="IPR002655">
    <property type="entry name" value="Acyl-CoA_oxidase_C"/>
</dbReference>
<dbReference type="SUPFAM" id="SSF56645">
    <property type="entry name" value="Acyl-CoA dehydrogenase NM domain-like"/>
    <property type="match status" value="1"/>
</dbReference>
<comment type="subunit">
    <text evidence="12">Heteropentamer composed of five different subunits.</text>
</comment>
<name>A0A1Y2F6L7_PROLT</name>
<dbReference type="FunFam" id="1.20.140.10:FF:000015">
    <property type="entry name" value="Acyl-coenzyme A oxidase"/>
    <property type="match status" value="1"/>
</dbReference>
<protein>
    <recommendedName>
        <fullName evidence="13">Acyl-coenzyme A oxidase</fullName>
    </recommendedName>
</protein>
<feature type="domain" description="Acyl-CoA oxidase C-terminal" evidence="16">
    <location>
        <begin position="511"/>
        <end position="687"/>
    </location>
</feature>
<keyword evidence="7 13" id="KW-0274">FAD</keyword>
<comment type="catalytic activity">
    <reaction evidence="1">
        <text>a 2,3-saturated acyl-CoA + O2 = a (2E)-enoyl-CoA + H2O2</text>
        <dbReference type="Rhea" id="RHEA:38959"/>
        <dbReference type="ChEBI" id="CHEBI:15379"/>
        <dbReference type="ChEBI" id="CHEBI:16240"/>
        <dbReference type="ChEBI" id="CHEBI:58856"/>
        <dbReference type="ChEBI" id="CHEBI:65111"/>
        <dbReference type="EC" id="1.3.3.6"/>
    </reaction>
</comment>
<dbReference type="InterPro" id="IPR037069">
    <property type="entry name" value="AcylCoA_DH/ox_N_sf"/>
</dbReference>
<keyword evidence="9" id="KW-0560">Oxidoreductase</keyword>
<reference evidence="20 21" key="1">
    <citation type="submission" date="2016-07" db="EMBL/GenBank/DDBJ databases">
        <title>Pervasive Adenine N6-methylation of Active Genes in Fungi.</title>
        <authorList>
            <consortium name="DOE Joint Genome Institute"/>
            <person name="Mondo S.J."/>
            <person name="Dannebaum R.O."/>
            <person name="Kuo R.C."/>
            <person name="Labutti K."/>
            <person name="Haridas S."/>
            <person name="Kuo A."/>
            <person name="Salamov A."/>
            <person name="Ahrendt S.R."/>
            <person name="Lipzen A."/>
            <person name="Sullivan W."/>
            <person name="Andreopoulos W.B."/>
            <person name="Clum A."/>
            <person name="Lindquist E."/>
            <person name="Daum C."/>
            <person name="Ramamoorthy G.K."/>
            <person name="Gryganskyi A."/>
            <person name="Culley D."/>
            <person name="Magnuson J.K."/>
            <person name="James T.Y."/>
            <person name="O'Malley M.A."/>
            <person name="Stajich J.E."/>
            <person name="Spatafora J.W."/>
            <person name="Visel A."/>
            <person name="Grigoriev I.V."/>
        </authorList>
    </citation>
    <scope>NUCLEOTIDE SEQUENCE [LARGE SCALE GENOMIC DNA]</scope>
    <source>
        <strain evidence="20 21">12-1054</strain>
    </source>
</reference>
<dbReference type="GeneID" id="63784547"/>
<evidence type="ECO:0000256" key="7">
    <source>
        <dbReference type="ARBA" id="ARBA00022827"/>
    </source>
</evidence>
<dbReference type="FunFam" id="1.10.540.10:FF:000018">
    <property type="entry name" value="Acyl-coenzyme A oxidase"/>
    <property type="match status" value="1"/>
</dbReference>
<dbReference type="OrthoDB" id="538336at2759"/>
<dbReference type="InterPro" id="IPR006091">
    <property type="entry name" value="Acyl-CoA_Oxase/DH_mid-dom"/>
</dbReference>
<evidence type="ECO:0000313" key="21">
    <source>
        <dbReference type="Proteomes" id="UP000193685"/>
    </source>
</evidence>